<dbReference type="Gene3D" id="1.10.10.10">
    <property type="entry name" value="Winged helix-like DNA-binding domain superfamily/Winged helix DNA-binding domain"/>
    <property type="match status" value="1"/>
</dbReference>
<dbReference type="Pfam" id="PF03466">
    <property type="entry name" value="LysR_substrate"/>
    <property type="match status" value="1"/>
</dbReference>
<comment type="similarity">
    <text evidence="1">Belongs to the LysR transcriptional regulatory family.</text>
</comment>
<keyword evidence="2" id="KW-0805">Transcription regulation</keyword>
<keyword evidence="3" id="KW-0238">DNA-binding</keyword>
<dbReference type="Proteomes" id="UP001617669">
    <property type="component" value="Unassembled WGS sequence"/>
</dbReference>
<name>A0ABW8GI51_9PROT</name>
<dbReference type="Gene3D" id="3.40.190.290">
    <property type="match status" value="1"/>
</dbReference>
<reference evidence="6 7" key="1">
    <citation type="submission" date="2024-11" db="EMBL/GenBank/DDBJ databases">
        <authorList>
            <person name="Kaparullina E.N."/>
            <person name="Delegan Y.A."/>
            <person name="Doronina N.V."/>
        </authorList>
    </citation>
    <scope>NUCLEOTIDE SEQUENCE [LARGE SCALE GENOMIC DNA]</scope>
    <source>
        <strain evidence="6 7">7sh_L</strain>
    </source>
</reference>
<proteinExistence type="inferred from homology"/>
<keyword evidence="4" id="KW-0804">Transcription</keyword>
<keyword evidence="7" id="KW-1185">Reference proteome</keyword>
<evidence type="ECO:0000256" key="1">
    <source>
        <dbReference type="ARBA" id="ARBA00009437"/>
    </source>
</evidence>
<dbReference type="PANTHER" id="PTHR30537">
    <property type="entry name" value="HTH-TYPE TRANSCRIPTIONAL REGULATOR"/>
    <property type="match status" value="1"/>
</dbReference>
<protein>
    <submittedName>
        <fullName evidence="6">LysR family transcriptional regulator</fullName>
    </submittedName>
</protein>
<evidence type="ECO:0000313" key="7">
    <source>
        <dbReference type="Proteomes" id="UP001617669"/>
    </source>
</evidence>
<dbReference type="PROSITE" id="PS50931">
    <property type="entry name" value="HTH_LYSR"/>
    <property type="match status" value="1"/>
</dbReference>
<evidence type="ECO:0000256" key="2">
    <source>
        <dbReference type="ARBA" id="ARBA00023015"/>
    </source>
</evidence>
<feature type="domain" description="HTH lysR-type" evidence="5">
    <location>
        <begin position="1"/>
        <end position="59"/>
    </location>
</feature>
<comment type="caution">
    <text evidence="6">The sequence shown here is derived from an EMBL/GenBank/DDBJ whole genome shotgun (WGS) entry which is preliminary data.</text>
</comment>
<dbReference type="SUPFAM" id="SSF46785">
    <property type="entry name" value="Winged helix' DNA-binding domain"/>
    <property type="match status" value="1"/>
</dbReference>
<dbReference type="InterPro" id="IPR058163">
    <property type="entry name" value="LysR-type_TF_proteobact-type"/>
</dbReference>
<accession>A0ABW8GI51</accession>
<dbReference type="EMBL" id="JBIWXY010000001">
    <property type="protein sequence ID" value="MFJ5444979.1"/>
    <property type="molecule type" value="Genomic_DNA"/>
</dbReference>
<evidence type="ECO:0000256" key="3">
    <source>
        <dbReference type="ARBA" id="ARBA00023125"/>
    </source>
</evidence>
<dbReference type="InterPro" id="IPR036388">
    <property type="entry name" value="WH-like_DNA-bd_sf"/>
</dbReference>
<dbReference type="InterPro" id="IPR005119">
    <property type="entry name" value="LysR_subst-bd"/>
</dbReference>
<evidence type="ECO:0000256" key="4">
    <source>
        <dbReference type="ARBA" id="ARBA00023163"/>
    </source>
</evidence>
<sequence length="298" mass="32475">MDRITAAEVFVCIAEQGSMTAAAQAMDMSRAMVTRYLGQMEEWAGVRLLHRTTRRMTLTEAGQAILLRCRDMLAITAEMHLAQQPGDEPHGLLRISCAQSIAQYGLAALVGRYLQRYPMAAVELQISNHTINLVEDRVDLAIRITNDLAPGLIAKPLGTCHSVVCAAPAYIARHGAPKAVEDLAMHQCLTYSYFGKSLWTFLRQGEEYHVPVSGSLTANDSTVLLAAAIAGAGVSLQPVLAAAGPISRGELEVLLPDYQPRSLGIYGVYQSRSHMPLILRSMLDFMVEHWAASMPEAI</sequence>
<dbReference type="SUPFAM" id="SSF53850">
    <property type="entry name" value="Periplasmic binding protein-like II"/>
    <property type="match status" value="1"/>
</dbReference>
<gene>
    <name evidence="6" type="ORF">ACIKP9_01930</name>
</gene>
<dbReference type="CDD" id="cd08422">
    <property type="entry name" value="PBP2_CrgA_like"/>
    <property type="match status" value="1"/>
</dbReference>
<evidence type="ECO:0000313" key="6">
    <source>
        <dbReference type="EMBL" id="MFJ5444979.1"/>
    </source>
</evidence>
<evidence type="ECO:0000259" key="5">
    <source>
        <dbReference type="PROSITE" id="PS50931"/>
    </source>
</evidence>
<dbReference type="InterPro" id="IPR000847">
    <property type="entry name" value="LysR_HTH_N"/>
</dbReference>
<dbReference type="RefSeq" id="WP_400878572.1">
    <property type="nucleotide sequence ID" value="NZ_JBIWXY010000001.1"/>
</dbReference>
<dbReference type="PANTHER" id="PTHR30537:SF35">
    <property type="entry name" value="TRANSCRIPTIONAL REGULATORY PROTEIN"/>
    <property type="match status" value="1"/>
</dbReference>
<organism evidence="6 7">
    <name type="scientific">Methylobacillus methanolivorans</name>
    <dbReference type="NCBI Taxonomy" id="1848927"/>
    <lineage>
        <taxon>Bacteria</taxon>
        <taxon>Pseudomonadati</taxon>
        <taxon>Pseudomonadota</taxon>
        <taxon>Betaproteobacteria</taxon>
        <taxon>Nitrosomonadales</taxon>
        <taxon>Methylophilaceae</taxon>
        <taxon>Methylobacillus</taxon>
    </lineage>
</organism>
<dbReference type="InterPro" id="IPR036390">
    <property type="entry name" value="WH_DNA-bd_sf"/>
</dbReference>
<dbReference type="Pfam" id="PF00126">
    <property type="entry name" value="HTH_1"/>
    <property type="match status" value="1"/>
</dbReference>